<dbReference type="SMART" id="SM00304">
    <property type="entry name" value="HAMP"/>
    <property type="match status" value="1"/>
</dbReference>
<dbReference type="Pfam" id="PF02518">
    <property type="entry name" value="HATPase_c"/>
    <property type="match status" value="1"/>
</dbReference>
<dbReference type="SUPFAM" id="SSF55874">
    <property type="entry name" value="ATPase domain of HSP90 chaperone/DNA topoisomerase II/histidine kinase"/>
    <property type="match status" value="1"/>
</dbReference>
<evidence type="ECO:0000313" key="17">
    <source>
        <dbReference type="EMBL" id="PHE12768.1"/>
    </source>
</evidence>
<evidence type="ECO:0000256" key="9">
    <source>
        <dbReference type="ARBA" id="ARBA00022777"/>
    </source>
</evidence>
<dbReference type="CDD" id="cd00082">
    <property type="entry name" value="HisKA"/>
    <property type="match status" value="1"/>
</dbReference>
<dbReference type="EC" id="2.7.13.3" evidence="3"/>
<feature type="domain" description="Histidine kinase" evidence="15">
    <location>
        <begin position="406"/>
        <end position="619"/>
    </location>
</feature>
<evidence type="ECO:0000259" key="15">
    <source>
        <dbReference type="PROSITE" id="PS50109"/>
    </source>
</evidence>
<dbReference type="GO" id="GO:0000155">
    <property type="term" value="F:phosphorelay sensor kinase activity"/>
    <property type="evidence" value="ECO:0007669"/>
    <property type="project" value="InterPro"/>
</dbReference>
<reference evidence="17 18" key="1">
    <citation type="submission" date="2017-09" db="EMBL/GenBank/DDBJ databases">
        <title>Large-scale bioinformatics analysis of Bacillus genomes uncovers conserved roles of natural products in bacterial physiology.</title>
        <authorList>
            <consortium name="Agbiome Team Llc"/>
            <person name="Bleich R.M."/>
            <person name="Grubbs K.J."/>
            <person name="Santa Maria K.C."/>
            <person name="Allen S.E."/>
            <person name="Farag S."/>
            <person name="Shank E.A."/>
            <person name="Bowers A."/>
        </authorList>
    </citation>
    <scope>NUCLEOTIDE SEQUENCE [LARGE SCALE GENOMIC DNA]</scope>
    <source>
        <strain evidence="17 18">AFS042148</strain>
    </source>
</reference>
<dbReference type="SUPFAM" id="SSF158472">
    <property type="entry name" value="HAMP domain-like"/>
    <property type="match status" value="1"/>
</dbReference>
<dbReference type="CDD" id="cd06225">
    <property type="entry name" value="HAMP"/>
    <property type="match status" value="1"/>
</dbReference>
<dbReference type="RefSeq" id="WP_097882843.1">
    <property type="nucleotide sequence ID" value="NZ_JBALNA010000169.1"/>
</dbReference>
<dbReference type="PRINTS" id="PR00344">
    <property type="entry name" value="BCTRLSENSOR"/>
</dbReference>
<dbReference type="GO" id="GO:0005524">
    <property type="term" value="F:ATP binding"/>
    <property type="evidence" value="ECO:0007669"/>
    <property type="project" value="UniProtKB-KW"/>
</dbReference>
<accession>A0AAP8F4L8</accession>
<dbReference type="InterPro" id="IPR004358">
    <property type="entry name" value="Sig_transdc_His_kin-like_C"/>
</dbReference>
<evidence type="ECO:0000256" key="2">
    <source>
        <dbReference type="ARBA" id="ARBA00004651"/>
    </source>
</evidence>
<gene>
    <name evidence="17" type="ORF">COF62_14255</name>
</gene>
<evidence type="ECO:0000256" key="6">
    <source>
        <dbReference type="ARBA" id="ARBA00022679"/>
    </source>
</evidence>
<protein>
    <recommendedName>
        <fullName evidence="3">histidine kinase</fullName>
        <ecNumber evidence="3">2.7.13.3</ecNumber>
    </recommendedName>
</protein>
<dbReference type="EMBL" id="NUSY01000017">
    <property type="protein sequence ID" value="PHE12768.1"/>
    <property type="molecule type" value="Genomic_DNA"/>
</dbReference>
<dbReference type="Gene3D" id="3.30.565.10">
    <property type="entry name" value="Histidine kinase-like ATPase, C-terminal domain"/>
    <property type="match status" value="1"/>
</dbReference>
<keyword evidence="13 14" id="KW-0472">Membrane</keyword>
<comment type="subcellular location">
    <subcellularLocation>
        <location evidence="2">Cell membrane</location>
        <topology evidence="2">Multi-pass membrane protein</topology>
    </subcellularLocation>
</comment>
<dbReference type="InterPro" id="IPR003594">
    <property type="entry name" value="HATPase_dom"/>
</dbReference>
<evidence type="ECO:0000256" key="10">
    <source>
        <dbReference type="ARBA" id="ARBA00022840"/>
    </source>
</evidence>
<dbReference type="SMART" id="SM00388">
    <property type="entry name" value="HisKA"/>
    <property type="match status" value="1"/>
</dbReference>
<keyword evidence="10" id="KW-0067">ATP-binding</keyword>
<dbReference type="SMART" id="SM00387">
    <property type="entry name" value="HATPase_c"/>
    <property type="match status" value="1"/>
</dbReference>
<evidence type="ECO:0000256" key="5">
    <source>
        <dbReference type="ARBA" id="ARBA00022553"/>
    </source>
</evidence>
<keyword evidence="6" id="KW-0808">Transferase</keyword>
<proteinExistence type="predicted"/>
<keyword evidence="4" id="KW-1003">Cell membrane</keyword>
<dbReference type="GO" id="GO:0007234">
    <property type="term" value="P:osmosensory signaling via phosphorelay pathway"/>
    <property type="evidence" value="ECO:0007669"/>
    <property type="project" value="TreeGrafter"/>
</dbReference>
<dbReference type="SUPFAM" id="SSF47384">
    <property type="entry name" value="Homodimeric domain of signal transducing histidine kinase"/>
    <property type="match status" value="1"/>
</dbReference>
<dbReference type="Gene3D" id="1.10.287.130">
    <property type="match status" value="1"/>
</dbReference>
<dbReference type="PANTHER" id="PTHR42878:SF3">
    <property type="entry name" value="HISTIDINE PROTEIN KINASE SAES"/>
    <property type="match status" value="1"/>
</dbReference>
<dbReference type="GO" id="GO:0000156">
    <property type="term" value="F:phosphorelay response regulator activity"/>
    <property type="evidence" value="ECO:0007669"/>
    <property type="project" value="TreeGrafter"/>
</dbReference>
<evidence type="ECO:0000256" key="3">
    <source>
        <dbReference type="ARBA" id="ARBA00012438"/>
    </source>
</evidence>
<dbReference type="FunFam" id="3.30.565.10:FF:000006">
    <property type="entry name" value="Sensor histidine kinase WalK"/>
    <property type="match status" value="1"/>
</dbReference>
<evidence type="ECO:0000256" key="13">
    <source>
        <dbReference type="ARBA" id="ARBA00023136"/>
    </source>
</evidence>
<dbReference type="FunFam" id="1.10.287.130:FF:000001">
    <property type="entry name" value="Two-component sensor histidine kinase"/>
    <property type="match status" value="1"/>
</dbReference>
<evidence type="ECO:0000256" key="14">
    <source>
        <dbReference type="SAM" id="Phobius"/>
    </source>
</evidence>
<dbReference type="InterPro" id="IPR005467">
    <property type="entry name" value="His_kinase_dom"/>
</dbReference>
<keyword evidence="5" id="KW-0597">Phosphoprotein</keyword>
<dbReference type="Pfam" id="PF00512">
    <property type="entry name" value="HisKA"/>
    <property type="match status" value="1"/>
</dbReference>
<keyword evidence="12" id="KW-0902">Two-component regulatory system</keyword>
<dbReference type="InterPro" id="IPR003661">
    <property type="entry name" value="HisK_dim/P_dom"/>
</dbReference>
<dbReference type="InterPro" id="IPR003660">
    <property type="entry name" value="HAMP_dom"/>
</dbReference>
<name>A0AAP8F4L8_9BACI</name>
<comment type="caution">
    <text evidence="17">The sequence shown here is derived from an EMBL/GenBank/DDBJ whole genome shotgun (WGS) entry which is preliminary data.</text>
</comment>
<evidence type="ECO:0000256" key="8">
    <source>
        <dbReference type="ARBA" id="ARBA00022741"/>
    </source>
</evidence>
<dbReference type="PROSITE" id="PS50885">
    <property type="entry name" value="HAMP"/>
    <property type="match status" value="1"/>
</dbReference>
<evidence type="ECO:0000313" key="18">
    <source>
        <dbReference type="Proteomes" id="UP000224044"/>
    </source>
</evidence>
<dbReference type="Gene3D" id="6.10.340.10">
    <property type="match status" value="1"/>
</dbReference>
<evidence type="ECO:0000256" key="12">
    <source>
        <dbReference type="ARBA" id="ARBA00023012"/>
    </source>
</evidence>
<evidence type="ECO:0000259" key="16">
    <source>
        <dbReference type="PROSITE" id="PS50885"/>
    </source>
</evidence>
<dbReference type="PROSITE" id="PS50109">
    <property type="entry name" value="HIS_KIN"/>
    <property type="match status" value="1"/>
</dbReference>
<organism evidence="17 18">
    <name type="scientific">Bacillus toyonensis</name>
    <dbReference type="NCBI Taxonomy" id="155322"/>
    <lineage>
        <taxon>Bacteria</taxon>
        <taxon>Bacillati</taxon>
        <taxon>Bacillota</taxon>
        <taxon>Bacilli</taxon>
        <taxon>Bacillales</taxon>
        <taxon>Bacillaceae</taxon>
        <taxon>Bacillus</taxon>
        <taxon>Bacillus cereus group</taxon>
    </lineage>
</organism>
<feature type="transmembrane region" description="Helical" evidence="14">
    <location>
        <begin position="311"/>
        <end position="330"/>
    </location>
</feature>
<dbReference type="InterPro" id="IPR036890">
    <property type="entry name" value="HATPase_C_sf"/>
</dbReference>
<keyword evidence="7 14" id="KW-0812">Transmembrane</keyword>
<keyword evidence="8" id="KW-0547">Nucleotide-binding</keyword>
<keyword evidence="11 14" id="KW-1133">Transmembrane helix</keyword>
<dbReference type="Proteomes" id="UP000224044">
    <property type="component" value="Unassembled WGS sequence"/>
</dbReference>
<dbReference type="Pfam" id="PF00672">
    <property type="entry name" value="HAMP"/>
    <property type="match status" value="1"/>
</dbReference>
<dbReference type="AlphaFoldDB" id="A0AAP8F4L8"/>
<evidence type="ECO:0000256" key="11">
    <source>
        <dbReference type="ARBA" id="ARBA00022989"/>
    </source>
</evidence>
<evidence type="ECO:0000256" key="7">
    <source>
        <dbReference type="ARBA" id="ARBA00022692"/>
    </source>
</evidence>
<feature type="domain" description="HAMP" evidence="16">
    <location>
        <begin position="332"/>
        <end position="384"/>
    </location>
</feature>
<feature type="transmembrane region" description="Helical" evidence="14">
    <location>
        <begin position="9"/>
        <end position="32"/>
    </location>
</feature>
<evidence type="ECO:0000256" key="1">
    <source>
        <dbReference type="ARBA" id="ARBA00000085"/>
    </source>
</evidence>
<dbReference type="GO" id="GO:0030295">
    <property type="term" value="F:protein kinase activator activity"/>
    <property type="evidence" value="ECO:0007669"/>
    <property type="project" value="TreeGrafter"/>
</dbReference>
<dbReference type="GO" id="GO:0005886">
    <property type="term" value="C:plasma membrane"/>
    <property type="evidence" value="ECO:0007669"/>
    <property type="project" value="UniProtKB-SubCell"/>
</dbReference>
<evidence type="ECO:0000256" key="4">
    <source>
        <dbReference type="ARBA" id="ARBA00022475"/>
    </source>
</evidence>
<dbReference type="InterPro" id="IPR050351">
    <property type="entry name" value="BphY/WalK/GraS-like"/>
</dbReference>
<keyword evidence="9 17" id="KW-0418">Kinase</keyword>
<sequence>MKRGIVLKLFMITTVLCMFILATIIVGQTIFFKQFYTNKKVNDVKINVNSFEKDYLKSEGNSQVNQKLEQDFYREHNTWITTLDGKGYLKNVNDFYIEVKLNPSKNKEKQFADSTISIPLYNFKFEGDYTRDMLNEIFTLGKTVMLQGIKNNSTFIPYLLFSNTKNQNWINPILEKRTNDILIQQKNKYNSKEIPKVETNEYKRAFEEQQPIIYLEGNITNVQLSGGNEQSNFAYTNNLFMERIQEFQANLLLNKKNANYNSLQEIDYEQNDIKYKIIIKPIKDKNGEVTYIFSMASLQPVDEAVQMIKEYYVYIVLLVLVLIFLSSFYYSKKIAKPLLQINKTTKRIANLDFSERVSVESRDEIGDLSQNINLLSNTLHSHIEQLQRDIEKEKKLENTRKEFISGVSHELKTPLSIMKSCISILKDGVADHKREYYFKAMEKEVDKMDMMIIDMLELAKFESGTYKMQMDVFYIDIAIQHICEQLSLEIIKKQLHIHTHLSAIEVIANHRLMEQVITNFITNAIRYTPEKEDIIVSTIDEPSRIKICIENKGAHIEKNQLDKIWDRFYRVDTARQRSQGGTGLGLAISKNILELHGVEYGVYNTVDGVLFYFYLQKKV</sequence>
<comment type="catalytic activity">
    <reaction evidence="1">
        <text>ATP + protein L-histidine = ADP + protein N-phospho-L-histidine.</text>
        <dbReference type="EC" id="2.7.13.3"/>
    </reaction>
</comment>
<dbReference type="InterPro" id="IPR036097">
    <property type="entry name" value="HisK_dim/P_sf"/>
</dbReference>
<dbReference type="PANTHER" id="PTHR42878">
    <property type="entry name" value="TWO-COMPONENT HISTIDINE KINASE"/>
    <property type="match status" value="1"/>
</dbReference>